<name>A0A177UGW9_9BASI</name>
<evidence type="ECO:0000259" key="13">
    <source>
        <dbReference type="PROSITE" id="PS51562"/>
    </source>
</evidence>
<proteinExistence type="predicted"/>
<feature type="compositionally biased region" description="Low complexity" evidence="12">
    <location>
        <begin position="59"/>
        <end position="83"/>
    </location>
</feature>
<dbReference type="Pfam" id="PF03291">
    <property type="entry name" value="mRNA_G-N7_MeTrfase"/>
    <property type="match status" value="1"/>
</dbReference>
<dbReference type="Gene3D" id="3.40.50.150">
    <property type="entry name" value="Vaccinia Virus protein VP39"/>
    <property type="match status" value="1"/>
</dbReference>
<dbReference type="GO" id="GO:0004482">
    <property type="term" value="F:mRNA 5'-cap (guanine-N7-)-methyltransferase activity"/>
    <property type="evidence" value="ECO:0007669"/>
    <property type="project" value="UniProtKB-EC"/>
</dbReference>
<feature type="compositionally biased region" description="Low complexity" evidence="12">
    <location>
        <begin position="802"/>
        <end position="818"/>
    </location>
</feature>
<comment type="caution">
    <text evidence="15">The sequence shown here is derived from an EMBL/GenBank/DDBJ whole genome shotgun (WGS) entry which is preliminary data.</text>
</comment>
<keyword evidence="7" id="KW-0506">mRNA capping</keyword>
<evidence type="ECO:0000256" key="7">
    <source>
        <dbReference type="ARBA" id="ARBA00023042"/>
    </source>
</evidence>
<feature type="region of interest" description="Disordered" evidence="12">
    <location>
        <begin position="744"/>
        <end position="769"/>
    </location>
</feature>
<dbReference type="Proteomes" id="UP000077671">
    <property type="component" value="Unassembled WGS sequence"/>
</dbReference>
<keyword evidence="5" id="KW-0949">S-adenosyl-L-methionine</keyword>
<feature type="compositionally biased region" description="Low complexity" evidence="12">
    <location>
        <begin position="535"/>
        <end position="557"/>
    </location>
</feature>
<feature type="compositionally biased region" description="Polar residues" evidence="12">
    <location>
        <begin position="35"/>
        <end position="45"/>
    </location>
</feature>
<reference evidence="14" key="3">
    <citation type="submission" date="2020-10" db="EMBL/GenBank/DDBJ databases">
        <authorList>
            <person name="Sedaghatjoo S."/>
        </authorList>
    </citation>
    <scope>NUCLEOTIDE SEQUENCE</scope>
    <source>
        <strain evidence="14">AZH3</strain>
    </source>
</reference>
<feature type="compositionally biased region" description="Low complexity" evidence="12">
    <location>
        <begin position="507"/>
        <end position="523"/>
    </location>
</feature>
<dbReference type="PROSITE" id="PS51562">
    <property type="entry name" value="RNA_CAP0_MT"/>
    <property type="match status" value="1"/>
</dbReference>
<evidence type="ECO:0000256" key="9">
    <source>
        <dbReference type="ARBA" id="ARBA00033387"/>
    </source>
</evidence>
<dbReference type="CDD" id="cd02440">
    <property type="entry name" value="AdoMet_MTases"/>
    <property type="match status" value="1"/>
</dbReference>
<organism evidence="15 16">
    <name type="scientific">Tilletia caries</name>
    <name type="common">wheat bunt fungus</name>
    <dbReference type="NCBI Taxonomy" id="13290"/>
    <lineage>
        <taxon>Eukaryota</taxon>
        <taxon>Fungi</taxon>
        <taxon>Dikarya</taxon>
        <taxon>Basidiomycota</taxon>
        <taxon>Ustilaginomycotina</taxon>
        <taxon>Exobasidiomycetes</taxon>
        <taxon>Tilletiales</taxon>
        <taxon>Tilletiaceae</taxon>
        <taxon>Tilletia</taxon>
    </lineage>
</organism>
<accession>A0A177UGW9</accession>
<evidence type="ECO:0000256" key="11">
    <source>
        <dbReference type="ARBA" id="ARBA00049739"/>
    </source>
</evidence>
<keyword evidence="4" id="KW-0808">Transferase</keyword>
<feature type="region of interest" description="Disordered" evidence="12">
    <location>
        <begin position="798"/>
        <end position="829"/>
    </location>
</feature>
<reference evidence="15" key="1">
    <citation type="submission" date="2016-04" db="EMBL/GenBank/DDBJ databases">
        <authorList>
            <person name="Nguyen H.D."/>
            <person name="Kesanakurti P."/>
            <person name="Cullis J."/>
            <person name="Levesque C.A."/>
            <person name="Hambleton S."/>
        </authorList>
    </citation>
    <scope>NUCLEOTIDE SEQUENCE</scope>
    <source>
        <strain evidence="15">DAOMC 238032</strain>
    </source>
</reference>
<dbReference type="Proteomes" id="UP000836402">
    <property type="component" value="Unassembled WGS sequence"/>
</dbReference>
<feature type="compositionally biased region" description="Basic and acidic residues" evidence="12">
    <location>
        <begin position="662"/>
        <end position="684"/>
    </location>
</feature>
<evidence type="ECO:0000256" key="12">
    <source>
        <dbReference type="SAM" id="MobiDB-lite"/>
    </source>
</evidence>
<feature type="region of interest" description="Disordered" evidence="12">
    <location>
        <begin position="251"/>
        <end position="523"/>
    </location>
</feature>
<feature type="region of interest" description="Disordered" evidence="12">
    <location>
        <begin position="655"/>
        <end position="725"/>
    </location>
</feature>
<feature type="compositionally biased region" description="Low complexity" evidence="12">
    <location>
        <begin position="943"/>
        <end position="953"/>
    </location>
</feature>
<feature type="compositionally biased region" description="Polar residues" evidence="12">
    <location>
        <begin position="281"/>
        <end position="295"/>
    </location>
</feature>
<protein>
    <recommendedName>
        <fullName evidence="11">mRNA cap guanine-N(7) methyltransferase</fullName>
        <ecNumber evidence="2">2.1.1.56</ecNumber>
    </recommendedName>
    <alternativeName>
        <fullName evidence="8">mRNA (guanine-N(7))-methyltransferase</fullName>
    </alternativeName>
    <alternativeName>
        <fullName evidence="9">mRNA cap methyltransferase</fullName>
    </alternativeName>
</protein>
<feature type="region of interest" description="Disordered" evidence="12">
    <location>
        <begin position="905"/>
        <end position="1008"/>
    </location>
</feature>
<evidence type="ECO:0000256" key="1">
    <source>
        <dbReference type="ARBA" id="ARBA00003378"/>
    </source>
</evidence>
<feature type="region of interest" description="Disordered" evidence="12">
    <location>
        <begin position="1"/>
        <end position="238"/>
    </location>
</feature>
<dbReference type="GO" id="GO:0003723">
    <property type="term" value="F:RNA binding"/>
    <property type="evidence" value="ECO:0007669"/>
    <property type="project" value="UniProtKB-KW"/>
</dbReference>
<comment type="function">
    <text evidence="1">Responsible for methylating the 5'-cap structure of mRNAs.</text>
</comment>
<evidence type="ECO:0000256" key="3">
    <source>
        <dbReference type="ARBA" id="ARBA00022603"/>
    </source>
</evidence>
<feature type="compositionally biased region" description="Gly residues" evidence="12">
    <location>
        <begin position="139"/>
        <end position="156"/>
    </location>
</feature>
<dbReference type="EC" id="2.1.1.56" evidence="2"/>
<dbReference type="InterPro" id="IPR039753">
    <property type="entry name" value="RG7MT1"/>
</dbReference>
<dbReference type="PANTHER" id="PTHR12189">
    <property type="entry name" value="MRNA GUANINE-7- METHYLTRANSFERASE"/>
    <property type="match status" value="1"/>
</dbReference>
<feature type="compositionally biased region" description="Low complexity" evidence="12">
    <location>
        <begin position="121"/>
        <end position="135"/>
    </location>
</feature>
<dbReference type="InterPro" id="IPR004971">
    <property type="entry name" value="mRNA_G-N7_MeTrfase_dom"/>
</dbReference>
<keyword evidence="17" id="KW-1185">Reference proteome</keyword>
<feature type="domain" description="MRNA cap 0 methyltransferase" evidence="13">
    <location>
        <begin position="1026"/>
        <end position="1309"/>
    </location>
</feature>
<evidence type="ECO:0000256" key="2">
    <source>
        <dbReference type="ARBA" id="ARBA00011926"/>
    </source>
</evidence>
<evidence type="ECO:0000313" key="15">
    <source>
        <dbReference type="EMBL" id="KAE8261948.1"/>
    </source>
</evidence>
<feature type="region of interest" description="Disordered" evidence="12">
    <location>
        <begin position="535"/>
        <end position="630"/>
    </location>
</feature>
<keyword evidence="6" id="KW-0694">RNA-binding</keyword>
<dbReference type="InterPro" id="IPR029063">
    <property type="entry name" value="SAM-dependent_MTases_sf"/>
</dbReference>
<feature type="compositionally biased region" description="Basic and acidic residues" evidence="12">
    <location>
        <begin position="46"/>
        <end position="58"/>
    </location>
</feature>
<evidence type="ECO:0000313" key="16">
    <source>
        <dbReference type="Proteomes" id="UP000077671"/>
    </source>
</evidence>
<feature type="compositionally biased region" description="Polar residues" evidence="12">
    <location>
        <begin position="373"/>
        <end position="386"/>
    </location>
</feature>
<reference evidence="15" key="2">
    <citation type="journal article" date="2019" name="IMA Fungus">
        <title>Genome sequencing and comparison of five Tilletia species to identify candidate genes for the detection of regulated species infecting wheat.</title>
        <authorList>
            <person name="Nguyen H.D.T."/>
            <person name="Sultana T."/>
            <person name="Kesanakurti P."/>
            <person name="Hambleton S."/>
        </authorList>
    </citation>
    <scope>NUCLEOTIDE SEQUENCE</scope>
    <source>
        <strain evidence="15">DAOMC 238032</strain>
    </source>
</reference>
<feature type="compositionally biased region" description="Polar residues" evidence="12">
    <location>
        <begin position="407"/>
        <end position="417"/>
    </location>
</feature>
<feature type="compositionally biased region" description="Low complexity" evidence="12">
    <location>
        <begin position="330"/>
        <end position="341"/>
    </location>
</feature>
<evidence type="ECO:0000313" key="14">
    <source>
        <dbReference type="EMBL" id="CAD6960992.1"/>
    </source>
</evidence>
<evidence type="ECO:0000256" key="8">
    <source>
        <dbReference type="ARBA" id="ARBA00032772"/>
    </source>
</evidence>
<evidence type="ECO:0000313" key="17">
    <source>
        <dbReference type="Proteomes" id="UP000836402"/>
    </source>
</evidence>
<dbReference type="SUPFAM" id="SSF53335">
    <property type="entry name" value="S-adenosyl-L-methionine-dependent methyltransferases"/>
    <property type="match status" value="1"/>
</dbReference>
<dbReference type="PANTHER" id="PTHR12189:SF2">
    <property type="entry name" value="MRNA CAP GUANINE-N7 METHYLTRANSFERASE"/>
    <property type="match status" value="1"/>
</dbReference>
<comment type="catalytic activity">
    <reaction evidence="10">
        <text>a 5'-end (5'-triphosphoguanosine)-ribonucleoside in mRNA + S-adenosyl-L-methionine = a 5'-end (N(7)-methyl 5'-triphosphoguanosine)-ribonucleoside in mRNA + S-adenosyl-L-homocysteine</text>
        <dbReference type="Rhea" id="RHEA:67008"/>
        <dbReference type="Rhea" id="RHEA-COMP:17166"/>
        <dbReference type="Rhea" id="RHEA-COMP:17167"/>
        <dbReference type="ChEBI" id="CHEBI:57856"/>
        <dbReference type="ChEBI" id="CHEBI:59789"/>
        <dbReference type="ChEBI" id="CHEBI:156461"/>
        <dbReference type="ChEBI" id="CHEBI:167617"/>
        <dbReference type="EC" id="2.1.1.56"/>
    </reaction>
</comment>
<dbReference type="EMBL" id="LWDD02000298">
    <property type="protein sequence ID" value="KAE8261948.1"/>
    <property type="molecule type" value="Genomic_DNA"/>
</dbReference>
<keyword evidence="7" id="KW-0507">mRNA processing</keyword>
<feature type="compositionally biased region" description="Low complexity" evidence="12">
    <location>
        <begin position="921"/>
        <end position="932"/>
    </location>
</feature>
<keyword evidence="3" id="KW-0489">Methyltransferase</keyword>
<feature type="compositionally biased region" description="Low complexity" evidence="12">
    <location>
        <begin position="217"/>
        <end position="229"/>
    </location>
</feature>
<evidence type="ECO:0000256" key="6">
    <source>
        <dbReference type="ARBA" id="ARBA00022884"/>
    </source>
</evidence>
<evidence type="ECO:0000256" key="5">
    <source>
        <dbReference type="ARBA" id="ARBA00022691"/>
    </source>
</evidence>
<feature type="compositionally biased region" description="Low complexity" evidence="12">
    <location>
        <begin position="594"/>
        <end position="615"/>
    </location>
</feature>
<sequence length="1310" mass="134650">MSGFNDILNPIRRSSGGRGSVGSTSGAESHRQHPHPSQASLSPTHSQDDASYRNRRSLDMSIDIPPPISSSSSRPSPGMSRTSISNLLGDSVESPRSRPILSGTSSPSDESRRSLHPPWPASASSASGAPMSAPPLERGGSGSGGGGGGGGGGAGYGMSFLLNNGTPGAVVERKSSRSSSHGGPPFSSAASLVPPTPPMLMTSERTASAPAAPVPASPSGSISESSTTGGTVGGPKGTFVGRLKRFFVRKDAGGSASGSGGVGPSLSPQLQPAVPPHQAVASPSSRVAYIQSPSGGSMMALPPTPGTPHSSAEHSSYPLPGSHHQQQHPSGGYMSASGASSTDHSRRAPVGYPDGVEFSPTLVAVGNGHNHNHPYQQHLQPGSQHPHTPAYHLQQQAHHAQHLSHQRASLSPTTLIQSLPPGHATQQQHYAPSELGPGRPGPPPPMPAAASGSDMSPPPVPASLTRAGGPAATKRSASSNSLLVPEHGGHETAAGRKRARAGRDHSTSSTPASSRPTSPVDGLSATMAMTASSATTTTGGANVGPASAAEEGPAPVSTSIPAEFRDPKVNVKKLPPPKFAKPNAVSPGAGGAGSAQATAGGIGGALAAPTPAADGILTPRNPGAPKDWMSAGISSAAVGLATGLDGGAAAAAASAAATAALKAREQQEKERASSSAVEDGHGERLSTGNKRRKSSSTSVSAAIAKRADATEDTGGAGASAGGTSNLSAAAAARARIAKRCESSGGGIVAAPPASNDGGGGGNGSTMEGVESDAPVAYAGATMTLVPPETNPYAFVPKERTASSSSSVSRPRLLSRGNTSGSGSGSGATLSLAQEPVAKASPIPYAPKRRKFAMGITRKPIYANEIEAIKMGHRNPLRWKYEEEVAGLVQPGTDAKGVGSASASAPAVASRTGGGKVDMGVASASGSGSGSASRNAPLPGRPGPVGSSSASSDQAGGGGGPPKRKWDVQNGAGGAPATAEREPASKKRSGGGPAPAGGSMFKGPDNNEVSEHYNFRPDVGVLARKDSKIYPLKKFNNWAKNMLIHRFSRDKCRVLDMGCGKGGDLTKWSRARASELVMIDIAGVSVGQAEKRYQEQRYRFVAEFYTFDCFSRALSDVVPMATLAPKFDNVTLQFCMHYGWESVSKARCLLENVARYLKPGGYFIGTIPDAGNLLQRLGALEGEDNLTFGNNFYHATFEQKKRQPPFGNKYWFFLEDAVDDVPEYVVDWEQFEGLAREAGLRLVYKRTFEQMYYDAATAHMTPHAQKADWEAKEDLQRMGVPMPRYDGDKPMDPALWEAVCLYLGFAFERVD</sequence>
<evidence type="ECO:0000256" key="10">
    <source>
        <dbReference type="ARBA" id="ARBA00044712"/>
    </source>
</evidence>
<evidence type="ECO:0000256" key="4">
    <source>
        <dbReference type="ARBA" id="ARBA00022679"/>
    </source>
</evidence>
<dbReference type="GO" id="GO:0005634">
    <property type="term" value="C:nucleus"/>
    <property type="evidence" value="ECO:0007669"/>
    <property type="project" value="TreeGrafter"/>
</dbReference>
<gene>
    <name evidence="15" type="ORF">A4X03_0g2838</name>
    <name evidence="14" type="ORF">JKIAZH3_G41</name>
</gene>
<dbReference type="EMBL" id="CAJHJG010006931">
    <property type="protein sequence ID" value="CAD6960992.1"/>
    <property type="molecule type" value="Genomic_DNA"/>
</dbReference>